<dbReference type="GO" id="GO:0009986">
    <property type="term" value="C:cell surface"/>
    <property type="evidence" value="ECO:0007669"/>
    <property type="project" value="TreeGrafter"/>
</dbReference>
<gene>
    <name evidence="13" type="primary">hdr</name>
    <name evidence="13" type="ORF">DAT39_011156</name>
</gene>
<reference evidence="13" key="1">
    <citation type="submission" date="2020-07" db="EMBL/GenBank/DDBJ databases">
        <title>Clarias magur genome sequencing, assembly and annotation.</title>
        <authorList>
            <person name="Kushwaha B."/>
            <person name="Kumar R."/>
            <person name="Das P."/>
            <person name="Joshi C.G."/>
            <person name="Kumar D."/>
            <person name="Nagpure N.S."/>
            <person name="Pandey M."/>
            <person name="Agarwal S."/>
            <person name="Srivastava S."/>
            <person name="Singh M."/>
            <person name="Sahoo L."/>
            <person name="Jayasankar P."/>
            <person name="Meher P.K."/>
            <person name="Koringa P.G."/>
            <person name="Iquebal M.A."/>
            <person name="Das S.P."/>
            <person name="Bit A."/>
            <person name="Patnaik S."/>
            <person name="Patel N."/>
            <person name="Shah T.M."/>
            <person name="Hinsu A."/>
            <person name="Jena J.K."/>
        </authorList>
    </citation>
    <scope>NUCLEOTIDE SEQUENCE</scope>
    <source>
        <strain evidence="13">CIFAMagur01</strain>
        <tissue evidence="13">Testis</tissue>
    </source>
</reference>
<keyword evidence="8" id="KW-0325">Glycoprotein</keyword>
<dbReference type="Pfam" id="PF00020">
    <property type="entry name" value="TNFR_c6"/>
    <property type="match status" value="2"/>
</dbReference>
<keyword evidence="4" id="KW-0677">Repeat</keyword>
<dbReference type="GO" id="GO:0036462">
    <property type="term" value="P:TRAIL-activated apoptotic signaling pathway"/>
    <property type="evidence" value="ECO:0007669"/>
    <property type="project" value="TreeGrafter"/>
</dbReference>
<feature type="disulfide bond" evidence="9">
    <location>
        <begin position="125"/>
        <end position="143"/>
    </location>
</feature>
<evidence type="ECO:0000256" key="9">
    <source>
        <dbReference type="PROSITE-ProRule" id="PRU00206"/>
    </source>
</evidence>
<organism evidence="13 14">
    <name type="scientific">Clarias magur</name>
    <name type="common">Asian catfish</name>
    <name type="synonym">Macropteronotus magur</name>
    <dbReference type="NCBI Taxonomy" id="1594786"/>
    <lineage>
        <taxon>Eukaryota</taxon>
        <taxon>Metazoa</taxon>
        <taxon>Chordata</taxon>
        <taxon>Craniata</taxon>
        <taxon>Vertebrata</taxon>
        <taxon>Euteleostomi</taxon>
        <taxon>Actinopterygii</taxon>
        <taxon>Neopterygii</taxon>
        <taxon>Teleostei</taxon>
        <taxon>Ostariophysi</taxon>
        <taxon>Siluriformes</taxon>
        <taxon>Clariidae</taxon>
        <taxon>Clarias</taxon>
    </lineage>
</organism>
<accession>A0A8J4TPN1</accession>
<keyword evidence="3 11" id="KW-0732">Signal</keyword>
<dbReference type="PANTHER" id="PTHR46330">
    <property type="entry name" value="TUMOR NECROSIS FACTOR RECEPTOR SUPERFAMILY MEMBER 10B"/>
    <property type="match status" value="1"/>
</dbReference>
<feature type="domain" description="TNFR-Cys" evidence="12">
    <location>
        <begin position="62"/>
        <end position="102"/>
    </location>
</feature>
<feature type="disulfide bond" evidence="9">
    <location>
        <begin position="81"/>
        <end position="94"/>
    </location>
</feature>
<dbReference type="PROSITE" id="PS00652">
    <property type="entry name" value="TNFR_NGFR_1"/>
    <property type="match status" value="1"/>
</dbReference>
<keyword evidence="6 9" id="KW-1015">Disulfide bond</keyword>
<dbReference type="Gene3D" id="2.10.50.10">
    <property type="entry name" value="Tumor Necrosis Factor Receptor, subunit A, domain 2"/>
    <property type="match status" value="3"/>
</dbReference>
<dbReference type="InterPro" id="IPR001368">
    <property type="entry name" value="TNFR/NGFR_Cys_rich_reg"/>
</dbReference>
<feature type="transmembrane region" description="Helical" evidence="10">
    <location>
        <begin position="154"/>
        <end position="178"/>
    </location>
</feature>
<evidence type="ECO:0000256" key="5">
    <source>
        <dbReference type="ARBA" id="ARBA00023136"/>
    </source>
</evidence>
<comment type="caution">
    <text evidence="13">The sequence shown here is derived from an EMBL/GenBank/DDBJ whole genome shotgun (WGS) entry which is preliminary data.</text>
</comment>
<keyword evidence="10" id="KW-0812">Transmembrane</keyword>
<keyword evidence="2" id="KW-0053">Apoptosis</keyword>
<dbReference type="InterPro" id="IPR052491">
    <property type="entry name" value="TNFRSF10"/>
</dbReference>
<feature type="disulfide bond" evidence="9">
    <location>
        <begin position="84"/>
        <end position="102"/>
    </location>
</feature>
<sequence length="296" mass="32559">MYSLLIFWIWAASSSGSRAQRDVACLDGRGYLHNDICCINCPGGTFVKEGCSIAYGKGVCQQCDFDSYTEHENGLFKCLQCTQCRSDQELVARCHSTRNTLCQCKPGYFCLPDHACEVCKICTKCKEDEEVANSCTANSNTICRKKDKLSNRTLSAAVIPVVVIVIMVIIIVIGFLYWRTSAGCKEAVASRWLRGMCTTCIENDDLVEVKQNSINGTLEEGAQMQPFLCPTQLVGKDTVEDEEDKGLGSSLPNTTASSQTSLPVCAMSNVCSFSHSLPQRLNALENDKLRRLVPVN</sequence>
<feature type="disulfide bond" evidence="9">
    <location>
        <begin position="63"/>
        <end position="78"/>
    </location>
</feature>
<evidence type="ECO:0000259" key="12">
    <source>
        <dbReference type="PROSITE" id="PS50050"/>
    </source>
</evidence>
<keyword evidence="7 13" id="KW-0675">Receptor</keyword>
<feature type="repeat" description="TNFR-Cys" evidence="9">
    <location>
        <begin position="62"/>
        <end position="102"/>
    </location>
</feature>
<dbReference type="PROSITE" id="PS50050">
    <property type="entry name" value="TNFR_NGFR_2"/>
    <property type="match status" value="2"/>
</dbReference>
<protein>
    <submittedName>
        <fullName evidence="13">Tumor necrosis factor receptor superfamily member 10B-like isoform X2</fullName>
    </submittedName>
</protein>
<feature type="signal peptide" evidence="11">
    <location>
        <begin position="1"/>
        <end position="19"/>
    </location>
</feature>
<feature type="disulfide bond" evidence="9">
    <location>
        <begin position="122"/>
        <end position="135"/>
    </location>
</feature>
<dbReference type="SMART" id="SM00208">
    <property type="entry name" value="TNFR"/>
    <property type="match status" value="3"/>
</dbReference>
<feature type="chain" id="PRO_5035159613" evidence="11">
    <location>
        <begin position="20"/>
        <end position="296"/>
    </location>
</feature>
<evidence type="ECO:0000256" key="8">
    <source>
        <dbReference type="ARBA" id="ARBA00023180"/>
    </source>
</evidence>
<feature type="disulfide bond" evidence="9">
    <location>
        <begin position="104"/>
        <end position="119"/>
    </location>
</feature>
<evidence type="ECO:0000256" key="3">
    <source>
        <dbReference type="ARBA" id="ARBA00022729"/>
    </source>
</evidence>
<dbReference type="Proteomes" id="UP000727407">
    <property type="component" value="Unassembled WGS sequence"/>
</dbReference>
<keyword evidence="5 10" id="KW-0472">Membrane</keyword>
<dbReference type="EMBL" id="QNUK01000177">
    <property type="protein sequence ID" value="KAF5899110.1"/>
    <property type="molecule type" value="Genomic_DNA"/>
</dbReference>
<dbReference type="SUPFAM" id="SSF57586">
    <property type="entry name" value="TNF receptor-like"/>
    <property type="match status" value="2"/>
</dbReference>
<evidence type="ECO:0000256" key="11">
    <source>
        <dbReference type="SAM" id="SignalP"/>
    </source>
</evidence>
<dbReference type="PANTHER" id="PTHR46330:SF6">
    <property type="entry name" value="HEMATOPOIETIC DEATH RECEPTOR-RELATED"/>
    <property type="match status" value="1"/>
</dbReference>
<evidence type="ECO:0000256" key="2">
    <source>
        <dbReference type="ARBA" id="ARBA00022703"/>
    </source>
</evidence>
<dbReference type="FunFam" id="2.10.50.10:FF:000004">
    <property type="entry name" value="Tumor necrosis factor receptor superfamily member 6"/>
    <property type="match status" value="1"/>
</dbReference>
<name>A0A8J4TPN1_CLAMG</name>
<feature type="repeat" description="TNFR-Cys" evidence="9">
    <location>
        <begin position="103"/>
        <end position="143"/>
    </location>
</feature>
<evidence type="ECO:0000313" key="14">
    <source>
        <dbReference type="Proteomes" id="UP000727407"/>
    </source>
</evidence>
<evidence type="ECO:0000256" key="1">
    <source>
        <dbReference type="ARBA" id="ARBA00004370"/>
    </source>
</evidence>
<feature type="domain" description="TNFR-Cys" evidence="12">
    <location>
        <begin position="103"/>
        <end position="143"/>
    </location>
</feature>
<keyword evidence="10" id="KW-1133">Transmembrane helix</keyword>
<dbReference type="GO" id="GO:0005886">
    <property type="term" value="C:plasma membrane"/>
    <property type="evidence" value="ECO:0007669"/>
    <property type="project" value="TreeGrafter"/>
</dbReference>
<evidence type="ECO:0000256" key="10">
    <source>
        <dbReference type="SAM" id="Phobius"/>
    </source>
</evidence>
<dbReference type="OrthoDB" id="8848202at2759"/>
<dbReference type="AlphaFoldDB" id="A0A8J4TPN1"/>
<comment type="subcellular location">
    <subcellularLocation>
        <location evidence="1">Membrane</location>
    </subcellularLocation>
</comment>
<feature type="non-terminal residue" evidence="13">
    <location>
        <position position="1"/>
    </location>
</feature>
<dbReference type="GO" id="GO:0004888">
    <property type="term" value="F:transmembrane signaling receptor activity"/>
    <property type="evidence" value="ECO:0007669"/>
    <property type="project" value="UniProtKB-ARBA"/>
</dbReference>
<proteinExistence type="predicted"/>
<evidence type="ECO:0000313" key="13">
    <source>
        <dbReference type="EMBL" id="KAF5899110.1"/>
    </source>
</evidence>
<evidence type="ECO:0000256" key="6">
    <source>
        <dbReference type="ARBA" id="ARBA00023157"/>
    </source>
</evidence>
<dbReference type="GO" id="GO:0043065">
    <property type="term" value="P:positive regulation of apoptotic process"/>
    <property type="evidence" value="ECO:0007669"/>
    <property type="project" value="TreeGrafter"/>
</dbReference>
<evidence type="ECO:0000256" key="7">
    <source>
        <dbReference type="ARBA" id="ARBA00023170"/>
    </source>
</evidence>
<keyword evidence="14" id="KW-1185">Reference proteome</keyword>
<evidence type="ECO:0000256" key="4">
    <source>
        <dbReference type="ARBA" id="ARBA00022737"/>
    </source>
</evidence>